<dbReference type="CDD" id="cd07812">
    <property type="entry name" value="SRPBCC"/>
    <property type="match status" value="1"/>
</dbReference>
<dbReference type="InterPro" id="IPR023393">
    <property type="entry name" value="START-like_dom_sf"/>
</dbReference>
<dbReference type="InterPro" id="IPR019587">
    <property type="entry name" value="Polyketide_cyclase/dehydratase"/>
</dbReference>
<dbReference type="Pfam" id="PF10604">
    <property type="entry name" value="Polyketide_cyc2"/>
    <property type="match status" value="1"/>
</dbReference>
<protein>
    <submittedName>
        <fullName evidence="1">Polyketide cyclase/dehydrase/lipid transport protein</fullName>
    </submittedName>
</protein>
<dbReference type="Gene3D" id="3.30.530.20">
    <property type="match status" value="1"/>
</dbReference>
<organism evidence="1 2">
    <name type="scientific">Geodermatophilus normandii</name>
    <dbReference type="NCBI Taxonomy" id="1137989"/>
    <lineage>
        <taxon>Bacteria</taxon>
        <taxon>Bacillati</taxon>
        <taxon>Actinomycetota</taxon>
        <taxon>Actinomycetes</taxon>
        <taxon>Geodermatophilales</taxon>
        <taxon>Geodermatophilaceae</taxon>
        <taxon>Geodermatophilus</taxon>
    </lineage>
</organism>
<proteinExistence type="predicted"/>
<evidence type="ECO:0000313" key="1">
    <source>
        <dbReference type="EMBL" id="PWW22341.1"/>
    </source>
</evidence>
<comment type="caution">
    <text evidence="1">The sequence shown here is derived from an EMBL/GenBank/DDBJ whole genome shotgun (WGS) entry which is preliminary data.</text>
</comment>
<dbReference type="AlphaFoldDB" id="A0A317QHQ3"/>
<dbReference type="Proteomes" id="UP000246661">
    <property type="component" value="Unassembled WGS sequence"/>
</dbReference>
<dbReference type="SUPFAM" id="SSF55961">
    <property type="entry name" value="Bet v1-like"/>
    <property type="match status" value="1"/>
</dbReference>
<reference evidence="2" key="1">
    <citation type="submission" date="2018-05" db="EMBL/GenBank/DDBJ databases">
        <authorList>
            <person name="Klenk H.-P."/>
            <person name="Huntemann M."/>
            <person name="Clum A."/>
            <person name="Pillay M."/>
            <person name="Palaniappan K."/>
            <person name="Varghese N."/>
            <person name="Mikhailova N."/>
            <person name="Stamatis D."/>
            <person name="Reddy T."/>
            <person name="Daum C."/>
            <person name="Shapiro N."/>
            <person name="Ivanova N."/>
            <person name="Kyrpides N."/>
            <person name="Woyke T."/>
        </authorList>
    </citation>
    <scope>NUCLEOTIDE SEQUENCE [LARGE SCALE GENOMIC DNA]</scope>
    <source>
        <strain evidence="2">DSM 45417</strain>
    </source>
</reference>
<dbReference type="EMBL" id="QGTX01000001">
    <property type="protein sequence ID" value="PWW22341.1"/>
    <property type="molecule type" value="Genomic_DNA"/>
</dbReference>
<sequence>MDDGRLAGMPDLTHADSVVVAVSPDELYDLVSDVTRTGEWSPVCVACWWDEGATGRVGDWFTGRNVTPERTWETRSQVAVADRGREFAWLVGGSRVRWGYTLEPVDGGTRLTESWAFLPDGLAFMAERYGEDAPRQVQLRTRAAREGIPATLAAIRRVAEGGPATGSDL</sequence>
<keyword evidence="2" id="KW-1185">Reference proteome</keyword>
<evidence type="ECO:0000313" key="2">
    <source>
        <dbReference type="Proteomes" id="UP000246661"/>
    </source>
</evidence>
<name>A0A317QHQ3_9ACTN</name>
<accession>A0A317QHQ3</accession>
<gene>
    <name evidence="1" type="ORF">JD79_01492</name>
</gene>